<feature type="compositionally biased region" description="Basic and acidic residues" evidence="1">
    <location>
        <begin position="629"/>
        <end position="640"/>
    </location>
</feature>
<evidence type="ECO:0000313" key="3">
    <source>
        <dbReference type="Proteomes" id="UP000008068"/>
    </source>
</evidence>
<keyword evidence="3" id="KW-1185">Reference proteome</keyword>
<organism evidence="3">
    <name type="scientific">Caenorhabditis brenneri</name>
    <name type="common">Nematode worm</name>
    <dbReference type="NCBI Taxonomy" id="135651"/>
    <lineage>
        <taxon>Eukaryota</taxon>
        <taxon>Metazoa</taxon>
        <taxon>Ecdysozoa</taxon>
        <taxon>Nematoda</taxon>
        <taxon>Chromadorea</taxon>
        <taxon>Rhabditida</taxon>
        <taxon>Rhabditina</taxon>
        <taxon>Rhabditomorpha</taxon>
        <taxon>Rhabditoidea</taxon>
        <taxon>Rhabditidae</taxon>
        <taxon>Peloderinae</taxon>
        <taxon>Caenorhabditis</taxon>
    </lineage>
</organism>
<proteinExistence type="predicted"/>
<feature type="compositionally biased region" description="Basic and acidic residues" evidence="1">
    <location>
        <begin position="19"/>
        <end position="34"/>
    </location>
</feature>
<dbReference type="AlphaFoldDB" id="G0N6V8"/>
<sequence>MDSIEKKPFERSMPGATSTERKKSKTENRIAMREKMRHSGIFEYNSNPKLKRMRRTSSETSEEYENDPRNYNGFFDQFEQFDSFRSSPKRSYRENEEKLMNLDDDESIIPKKRLLSSELDLWKPANLISNTCYDKSTGLLLSKEQCDENLKKTMKTKRGIDYYGILQSSSSNSSKTLAFLAYQINKIMSKTDIRSKEERNTSSNLFDLEAAREISKNVFLPGGKKVIISMLIDHALCASWVGTNVLCKSVVSVLEEMKCRDPWFLVYSAPATHRSTSYVRLEPDFFFKFAGTNNHVCITYNLHTTASETLSAGFGWPMDSKNLSNLIDKITGITRNFIDNLFRVLEPPLHDDIRQNRYSQRKHLLDDDNLKNKNSDNYVENMEMETNMLTNRSTHVDRQNDQNEAYDSCFEHNALEASPPAKEPPPSIDDFSAERRVEFRLINNRCVQNEYSSDDDDIEDYSASFNTPKLKTNLLSSSSKNVDSRQDNKYESISGSSKLHTPVTKSSAGKPTLPAKVFSSKQNIECPKVKNNRYSQRKHLTRDNDLKDNNPDVHVNNMKSKEDVSNCNLARKDMHRVGQHKSINASSEQHTPVTKSPTGKPAPPAEGFSSQQNFECPKVKNTRYSQRKQNYDLKDNNPDVHVKNMKKETNLLTNSSKLIVQNSSLELQTPVTTSGAKKVLKTIRKTKNASETNGRTNRKKNVPIRFMD</sequence>
<dbReference type="eggNOG" id="ENOG502TIQE">
    <property type="taxonomic scope" value="Eukaryota"/>
</dbReference>
<evidence type="ECO:0000313" key="2">
    <source>
        <dbReference type="EMBL" id="EGT54006.1"/>
    </source>
</evidence>
<feature type="compositionally biased region" description="Basic and acidic residues" evidence="1">
    <location>
        <begin position="541"/>
        <end position="551"/>
    </location>
</feature>
<reference evidence="3" key="1">
    <citation type="submission" date="2011-07" db="EMBL/GenBank/DDBJ databases">
        <authorList>
            <consortium name="Caenorhabditis brenneri Sequencing and Analysis Consortium"/>
            <person name="Wilson R.K."/>
        </authorList>
    </citation>
    <scope>NUCLEOTIDE SEQUENCE [LARGE SCALE GENOMIC DNA]</scope>
    <source>
        <strain evidence="3">PB2801</strain>
    </source>
</reference>
<dbReference type="HOGENOM" id="CLU_024149_0_0_1"/>
<dbReference type="InParanoid" id="G0N6V8"/>
<feature type="region of interest" description="Disordered" evidence="1">
    <location>
        <begin position="1"/>
        <end position="72"/>
    </location>
</feature>
<dbReference type="Proteomes" id="UP000008068">
    <property type="component" value="Unassembled WGS sequence"/>
</dbReference>
<feature type="compositionally biased region" description="Basic and acidic residues" evidence="1">
    <location>
        <begin position="1"/>
        <end position="10"/>
    </location>
</feature>
<feature type="region of interest" description="Disordered" evidence="1">
    <location>
        <begin position="579"/>
        <end position="640"/>
    </location>
</feature>
<dbReference type="PANTHER" id="PTHR22921:SF27">
    <property type="entry name" value="C2H2-TYPE DOMAIN-CONTAINING PROTEIN-RELATED"/>
    <property type="match status" value="1"/>
</dbReference>
<dbReference type="EMBL" id="GL379845">
    <property type="protein sequence ID" value="EGT54006.1"/>
    <property type="molecule type" value="Genomic_DNA"/>
</dbReference>
<protein>
    <submittedName>
        <fullName evidence="2">Uncharacterized protein</fullName>
    </submittedName>
</protein>
<accession>G0N6V8</accession>
<feature type="region of interest" description="Disordered" evidence="1">
    <location>
        <begin position="687"/>
        <end position="708"/>
    </location>
</feature>
<feature type="region of interest" description="Disordered" evidence="1">
    <location>
        <begin position="475"/>
        <end position="565"/>
    </location>
</feature>
<dbReference type="OrthoDB" id="5878733at2759"/>
<feature type="compositionally biased region" description="Polar residues" evidence="1">
    <location>
        <begin position="581"/>
        <end position="597"/>
    </location>
</feature>
<name>G0N6V8_CAEBE</name>
<evidence type="ECO:0000256" key="1">
    <source>
        <dbReference type="SAM" id="MobiDB-lite"/>
    </source>
</evidence>
<gene>
    <name evidence="2" type="ORF">CAEBREN_19757</name>
</gene>
<dbReference type="PANTHER" id="PTHR22921">
    <property type="entry name" value="PROTEIN CBG20088-RELATED"/>
    <property type="match status" value="1"/>
</dbReference>
<feature type="compositionally biased region" description="Polar residues" evidence="1">
    <location>
        <begin position="491"/>
        <end position="509"/>
    </location>
</feature>